<comment type="caution">
    <text evidence="3">The sequence shown here is derived from an EMBL/GenBank/DDBJ whole genome shotgun (WGS) entry which is preliminary data.</text>
</comment>
<dbReference type="Proteomes" id="UP001209540">
    <property type="component" value="Unassembled WGS sequence"/>
</dbReference>
<proteinExistence type="predicted"/>
<feature type="domain" description="Fungal lipase-type" evidence="2">
    <location>
        <begin position="113"/>
        <end position="240"/>
    </location>
</feature>
<dbReference type="GO" id="GO:0016787">
    <property type="term" value="F:hydrolase activity"/>
    <property type="evidence" value="ECO:0007669"/>
    <property type="project" value="UniProtKB-KW"/>
</dbReference>
<protein>
    <submittedName>
        <fullName evidence="3">Alpha/Beta hydrolase protein</fullName>
    </submittedName>
</protein>
<evidence type="ECO:0000313" key="3">
    <source>
        <dbReference type="EMBL" id="KAI9248233.1"/>
    </source>
</evidence>
<evidence type="ECO:0000259" key="2">
    <source>
        <dbReference type="Pfam" id="PF01764"/>
    </source>
</evidence>
<evidence type="ECO:0000313" key="4">
    <source>
        <dbReference type="Proteomes" id="UP001209540"/>
    </source>
</evidence>
<keyword evidence="4" id="KW-1185">Reference proteome</keyword>
<dbReference type="PANTHER" id="PTHR46640:SF3">
    <property type="entry name" value="LIPASE LIH1-RELATED"/>
    <property type="match status" value="1"/>
</dbReference>
<evidence type="ECO:0000256" key="1">
    <source>
        <dbReference type="ARBA" id="ARBA00022801"/>
    </source>
</evidence>
<dbReference type="EMBL" id="JAIXMP010000039">
    <property type="protein sequence ID" value="KAI9248233.1"/>
    <property type="molecule type" value="Genomic_DNA"/>
</dbReference>
<dbReference type="PANTHER" id="PTHR46640">
    <property type="entry name" value="TRIACYLGLYCEROL LIPASE, PUTATIVE (AFU_ORTHOLOGUE AFUA_6G06510)-RELATED"/>
    <property type="match status" value="1"/>
</dbReference>
<reference evidence="3" key="1">
    <citation type="journal article" date="2022" name="IScience">
        <title>Evolution of zygomycete secretomes and the origins of terrestrial fungal ecologies.</title>
        <authorList>
            <person name="Chang Y."/>
            <person name="Wang Y."/>
            <person name="Mondo S."/>
            <person name="Ahrendt S."/>
            <person name="Andreopoulos W."/>
            <person name="Barry K."/>
            <person name="Beard J."/>
            <person name="Benny G.L."/>
            <person name="Blankenship S."/>
            <person name="Bonito G."/>
            <person name="Cuomo C."/>
            <person name="Desiro A."/>
            <person name="Gervers K.A."/>
            <person name="Hundley H."/>
            <person name="Kuo A."/>
            <person name="LaButti K."/>
            <person name="Lang B.F."/>
            <person name="Lipzen A."/>
            <person name="O'Donnell K."/>
            <person name="Pangilinan J."/>
            <person name="Reynolds N."/>
            <person name="Sandor L."/>
            <person name="Smith M.E."/>
            <person name="Tsang A."/>
            <person name="Grigoriev I.V."/>
            <person name="Stajich J.E."/>
            <person name="Spatafora J.W."/>
        </authorList>
    </citation>
    <scope>NUCLEOTIDE SEQUENCE</scope>
    <source>
        <strain evidence="3">RSA 2281</strain>
    </source>
</reference>
<sequence length="327" mass="37092">MKFYSRICSNISVALGFIFFLLCPFVVNGSLPLIHRSNGPPHPATPNEVDNLKYYMTLSGNSYCDSVIPHRQWECGNCDRTSNMEIVQVFVTPKYDINAMVVRDDDMKRIISVFRGSKTQKNFDANGDIMLTEYKDQGPLVRVHRGFMKSYEEVAPQILPAVQEQIMKYPGYTVATTGHSLGGALATLHGLDLHELGFDASIYSYASPRMGNIGFAKYSSESGAPYHRITSRRDLYVDCPIQLVNYLGYSHAGEESWIQENDEILVCPNGLETDDCYNSDKGLRDNNNHYDYFDLKNNMDCLYQDTMVMSKAVCSFNQLLELRFLPH</sequence>
<dbReference type="GO" id="GO:0006629">
    <property type="term" value="P:lipid metabolic process"/>
    <property type="evidence" value="ECO:0007669"/>
    <property type="project" value="InterPro"/>
</dbReference>
<dbReference type="Gene3D" id="3.40.50.1820">
    <property type="entry name" value="alpha/beta hydrolase"/>
    <property type="match status" value="1"/>
</dbReference>
<reference evidence="3" key="2">
    <citation type="submission" date="2023-02" db="EMBL/GenBank/DDBJ databases">
        <authorList>
            <consortium name="DOE Joint Genome Institute"/>
            <person name="Mondo S.J."/>
            <person name="Chang Y."/>
            <person name="Wang Y."/>
            <person name="Ahrendt S."/>
            <person name="Andreopoulos W."/>
            <person name="Barry K."/>
            <person name="Beard J."/>
            <person name="Benny G.L."/>
            <person name="Blankenship S."/>
            <person name="Bonito G."/>
            <person name="Cuomo C."/>
            <person name="Desiro A."/>
            <person name="Gervers K.A."/>
            <person name="Hundley H."/>
            <person name="Kuo A."/>
            <person name="LaButti K."/>
            <person name="Lang B.F."/>
            <person name="Lipzen A."/>
            <person name="O'Donnell K."/>
            <person name="Pangilinan J."/>
            <person name="Reynolds N."/>
            <person name="Sandor L."/>
            <person name="Smith M.W."/>
            <person name="Tsang A."/>
            <person name="Grigoriev I.V."/>
            <person name="Stajich J.E."/>
            <person name="Spatafora J.W."/>
        </authorList>
    </citation>
    <scope>NUCLEOTIDE SEQUENCE</scope>
    <source>
        <strain evidence="3">RSA 2281</strain>
    </source>
</reference>
<name>A0AAD5JPA9_9FUNG</name>
<dbReference type="InterPro" id="IPR029058">
    <property type="entry name" value="AB_hydrolase_fold"/>
</dbReference>
<accession>A0AAD5JPA9</accession>
<dbReference type="AlphaFoldDB" id="A0AAD5JPA9"/>
<dbReference type="Pfam" id="PF01764">
    <property type="entry name" value="Lipase_3"/>
    <property type="match status" value="1"/>
</dbReference>
<dbReference type="InterPro" id="IPR002921">
    <property type="entry name" value="Fungal_lipase-type"/>
</dbReference>
<organism evidence="3 4">
    <name type="scientific">Phascolomyces articulosus</name>
    <dbReference type="NCBI Taxonomy" id="60185"/>
    <lineage>
        <taxon>Eukaryota</taxon>
        <taxon>Fungi</taxon>
        <taxon>Fungi incertae sedis</taxon>
        <taxon>Mucoromycota</taxon>
        <taxon>Mucoromycotina</taxon>
        <taxon>Mucoromycetes</taxon>
        <taxon>Mucorales</taxon>
        <taxon>Lichtheimiaceae</taxon>
        <taxon>Phascolomyces</taxon>
    </lineage>
</organism>
<keyword evidence="1 3" id="KW-0378">Hydrolase</keyword>
<dbReference type="CDD" id="cd00519">
    <property type="entry name" value="Lipase_3"/>
    <property type="match status" value="1"/>
</dbReference>
<gene>
    <name evidence="3" type="ORF">BDA99DRAFT_609057</name>
</gene>
<dbReference type="SUPFAM" id="SSF53474">
    <property type="entry name" value="alpha/beta-Hydrolases"/>
    <property type="match status" value="1"/>
</dbReference>
<dbReference type="InterPro" id="IPR051299">
    <property type="entry name" value="AB_hydrolase_lip/est"/>
</dbReference>